<evidence type="ECO:0000256" key="8">
    <source>
        <dbReference type="SAM" id="MobiDB-lite"/>
    </source>
</evidence>
<dbReference type="CDD" id="cd04455">
    <property type="entry name" value="S1_NusA"/>
    <property type="match status" value="1"/>
</dbReference>
<dbReference type="InterPro" id="IPR015946">
    <property type="entry name" value="KH_dom-like_a/b"/>
</dbReference>
<dbReference type="GO" id="GO:0003700">
    <property type="term" value="F:DNA-binding transcription factor activity"/>
    <property type="evidence" value="ECO:0007669"/>
    <property type="project" value="InterPro"/>
</dbReference>
<evidence type="ECO:0000313" key="10">
    <source>
        <dbReference type="EMBL" id="CUH60515.1"/>
    </source>
</evidence>
<dbReference type="PROSITE" id="PS50084">
    <property type="entry name" value="KH_TYPE_1"/>
    <property type="match status" value="1"/>
</dbReference>
<evidence type="ECO:0000256" key="7">
    <source>
        <dbReference type="HAMAP-Rule" id="MF_00945"/>
    </source>
</evidence>
<dbReference type="CDD" id="cd22529">
    <property type="entry name" value="KH-II_NusA_rpt2"/>
    <property type="match status" value="1"/>
</dbReference>
<dbReference type="InterPro" id="IPR036555">
    <property type="entry name" value="NusA_N_sf"/>
</dbReference>
<dbReference type="Pfam" id="PF26594">
    <property type="entry name" value="KH_NusA_2nd"/>
    <property type="match status" value="1"/>
</dbReference>
<keyword evidence="1 7" id="KW-0806">Transcription termination</keyword>
<proteinExistence type="inferred from homology"/>
<dbReference type="eggNOG" id="COG0195">
    <property type="taxonomic scope" value="Bacteria"/>
</dbReference>
<dbReference type="Gene3D" id="2.40.50.140">
    <property type="entry name" value="Nucleic acid-binding proteins"/>
    <property type="match status" value="1"/>
</dbReference>
<dbReference type="InterPro" id="IPR058582">
    <property type="entry name" value="KH_NusA_2nd"/>
</dbReference>
<dbReference type="NCBIfam" id="TIGR01954">
    <property type="entry name" value="nusA_Cterm_rpt"/>
    <property type="match status" value="1"/>
</dbReference>
<dbReference type="SMART" id="SM00316">
    <property type="entry name" value="S1"/>
    <property type="match status" value="1"/>
</dbReference>
<evidence type="ECO:0000256" key="6">
    <source>
        <dbReference type="ARBA" id="ARBA00023163"/>
    </source>
</evidence>
<organism evidence="10 11">
    <name type="scientific">Thalassobacter stenotrophicus</name>
    <dbReference type="NCBI Taxonomy" id="266809"/>
    <lineage>
        <taxon>Bacteria</taxon>
        <taxon>Pseudomonadati</taxon>
        <taxon>Pseudomonadota</taxon>
        <taxon>Alphaproteobacteria</taxon>
        <taxon>Rhodobacterales</taxon>
        <taxon>Roseobacteraceae</taxon>
        <taxon>Thalassobacter</taxon>
    </lineage>
</organism>
<dbReference type="EMBL" id="CYRX01000026">
    <property type="protein sequence ID" value="CUH60515.1"/>
    <property type="molecule type" value="Genomic_DNA"/>
</dbReference>
<dbReference type="Pfam" id="PF13184">
    <property type="entry name" value="KH_NusA_1st"/>
    <property type="match status" value="1"/>
</dbReference>
<comment type="subunit">
    <text evidence="7">Monomer. Binds directly to the core enzyme of the DNA-dependent RNA polymerase and to nascent RNA.</text>
</comment>
<dbReference type="PANTHER" id="PTHR22648">
    <property type="entry name" value="TRANSCRIPTION TERMINATION FACTOR NUSA"/>
    <property type="match status" value="1"/>
</dbReference>
<dbReference type="SUPFAM" id="SSF47794">
    <property type="entry name" value="Rad51 N-terminal domain-like"/>
    <property type="match status" value="1"/>
</dbReference>
<evidence type="ECO:0000256" key="2">
    <source>
        <dbReference type="ARBA" id="ARBA00022490"/>
    </source>
</evidence>
<evidence type="ECO:0000256" key="5">
    <source>
        <dbReference type="ARBA" id="ARBA00023015"/>
    </source>
</evidence>
<dbReference type="CDD" id="cd02134">
    <property type="entry name" value="KH-II_NusA_rpt1"/>
    <property type="match status" value="1"/>
</dbReference>
<dbReference type="SUPFAM" id="SSF54814">
    <property type="entry name" value="Prokaryotic type KH domain (KH-domain type II)"/>
    <property type="match status" value="2"/>
</dbReference>
<dbReference type="GO" id="GO:0000166">
    <property type="term" value="F:nucleotide binding"/>
    <property type="evidence" value="ECO:0007669"/>
    <property type="project" value="InterPro"/>
</dbReference>
<dbReference type="FunFam" id="3.30.300.20:FF:000002">
    <property type="entry name" value="Transcription termination/antitermination protein NusA"/>
    <property type="match status" value="1"/>
</dbReference>
<evidence type="ECO:0000259" key="9">
    <source>
        <dbReference type="PROSITE" id="PS50126"/>
    </source>
</evidence>
<dbReference type="Proteomes" id="UP000051298">
    <property type="component" value="Unassembled WGS sequence"/>
</dbReference>
<dbReference type="RefSeq" id="WP_058123483.1">
    <property type="nucleotide sequence ID" value="NZ_CYRX01000026.1"/>
</dbReference>
<dbReference type="SUPFAM" id="SSF50249">
    <property type="entry name" value="Nucleic acid-binding proteins"/>
    <property type="match status" value="1"/>
</dbReference>
<feature type="region of interest" description="Disordered" evidence="8">
    <location>
        <begin position="518"/>
        <end position="542"/>
    </location>
</feature>
<dbReference type="FunFam" id="3.30.300.20:FF:000005">
    <property type="entry name" value="Transcription termination/antitermination protein NusA"/>
    <property type="match status" value="1"/>
</dbReference>
<protein>
    <recommendedName>
        <fullName evidence="7">Transcription termination/antitermination protein NusA</fullName>
    </recommendedName>
</protein>
<keyword evidence="3 7" id="KW-0889">Transcription antitermination</keyword>
<dbReference type="Gene3D" id="3.30.1480.10">
    <property type="entry name" value="NusA, N-terminal domain"/>
    <property type="match status" value="1"/>
</dbReference>
<comment type="subcellular location">
    <subcellularLocation>
        <location evidence="7">Cytoplasm</location>
    </subcellularLocation>
</comment>
<keyword evidence="5 7" id="KW-0805">Transcription regulation</keyword>
<dbReference type="InterPro" id="IPR012340">
    <property type="entry name" value="NA-bd_OB-fold"/>
</dbReference>
<comment type="function">
    <text evidence="7">Participates in both transcription termination and antitermination.</text>
</comment>
<dbReference type="InterPro" id="IPR025249">
    <property type="entry name" value="TF_NusA_KH_1st"/>
</dbReference>
<dbReference type="InterPro" id="IPR003029">
    <property type="entry name" value="S1_domain"/>
</dbReference>
<dbReference type="GO" id="GO:0031564">
    <property type="term" value="P:transcription antitermination"/>
    <property type="evidence" value="ECO:0007669"/>
    <property type="project" value="UniProtKB-UniRule"/>
</dbReference>
<name>A0A0P1FMW5_9RHOB</name>
<dbReference type="InterPro" id="IPR010995">
    <property type="entry name" value="DNA_repair_Rad51/TF_NusA_a-hlx"/>
</dbReference>
<dbReference type="GO" id="GO:0003723">
    <property type="term" value="F:RNA binding"/>
    <property type="evidence" value="ECO:0007669"/>
    <property type="project" value="UniProtKB-UniRule"/>
</dbReference>
<dbReference type="GO" id="GO:0005829">
    <property type="term" value="C:cytosol"/>
    <property type="evidence" value="ECO:0007669"/>
    <property type="project" value="TreeGrafter"/>
</dbReference>
<dbReference type="InterPro" id="IPR013735">
    <property type="entry name" value="TF_NusA_N"/>
</dbReference>
<dbReference type="Gene3D" id="1.10.150.20">
    <property type="entry name" value="5' to 3' exonuclease, C-terminal subdomain"/>
    <property type="match status" value="2"/>
</dbReference>
<dbReference type="GO" id="GO:0006353">
    <property type="term" value="P:DNA-templated transcription termination"/>
    <property type="evidence" value="ECO:0007669"/>
    <property type="project" value="UniProtKB-UniRule"/>
</dbReference>
<dbReference type="SUPFAM" id="SSF69705">
    <property type="entry name" value="Transcription factor NusA, N-terminal domain"/>
    <property type="match status" value="1"/>
</dbReference>
<dbReference type="FunFam" id="2.40.50.140:FF:000058">
    <property type="entry name" value="Transcription termination/antitermination protein NusA"/>
    <property type="match status" value="1"/>
</dbReference>
<keyword evidence="6 7" id="KW-0804">Transcription</keyword>
<sequence>MAITSANQLELLQTADAVAREKMIDPSLVIEAMEESLARAAKSRYGAEMDIRVSIDRKTGRATFTRVRTVVEDDAVENMQAELTVKEARVYKEDPQVGDMLIDEVPPVEMGRIAAQSAKQVILQKVREAERDRQYEEFKDRAGTIINGLVKREEYGNVIVDIGAGEAVLRRNEKIGRESYRPNDRIRVFIKDVRREPRGPQIFLSRTAPEFMAELFKMEVPEIYDGIIEIKAVARDPGSRAKIAVISYDGSIDPVGACVGMRGSRVQAVVNELQGEKIDIIPWNEDAPTFLVNALQPAEVSKVVLDEEAERIEVVVPDEQLSLAIGRRGQNVRLASQLTGLDIDILTEAEESERRQKEFAQRTQLFMDTLDLDEFFAQLLVAEGFTSLEEVAYVEQDELLSIDGVDESTADELQARARDFLEAQNKKAMERATELGIEDSLVNFEGLTPQMLEALAEDGVKNLEEFATCADWELAGGWTTIDGQRVKDDGLLEKFDVSLEEARDMVMTARVMLGWIDPEDAAADPDAEGADEEAQADEEAEV</sequence>
<gene>
    <name evidence="7 10" type="primary">nusA</name>
    <name evidence="10" type="ORF">THS5294_01810</name>
</gene>
<keyword evidence="4 7" id="KW-0694">RNA-binding</keyword>
<dbReference type="InterPro" id="IPR030842">
    <property type="entry name" value="TF_NusA_bacterial"/>
</dbReference>
<comment type="similarity">
    <text evidence="7">Belongs to the NusA family.</text>
</comment>
<dbReference type="InterPro" id="IPR010214">
    <property type="entry name" value="Tscrpt_termin_fac_NusA_C_rpt"/>
</dbReference>
<dbReference type="HAMAP" id="MF_00945_B">
    <property type="entry name" value="NusA_B"/>
    <property type="match status" value="1"/>
</dbReference>
<evidence type="ECO:0000256" key="4">
    <source>
        <dbReference type="ARBA" id="ARBA00022884"/>
    </source>
</evidence>
<keyword evidence="2 7" id="KW-0963">Cytoplasm</keyword>
<evidence type="ECO:0000256" key="1">
    <source>
        <dbReference type="ARBA" id="ARBA00022472"/>
    </source>
</evidence>
<accession>A0A0P1FMW5</accession>
<dbReference type="PANTHER" id="PTHR22648:SF0">
    <property type="entry name" value="TRANSCRIPTION TERMINATION_ANTITERMINATION PROTEIN NUSA"/>
    <property type="match status" value="1"/>
</dbReference>
<dbReference type="PROSITE" id="PS50126">
    <property type="entry name" value="S1"/>
    <property type="match status" value="1"/>
</dbReference>
<dbReference type="InterPro" id="IPR010213">
    <property type="entry name" value="TF_NusA"/>
</dbReference>
<dbReference type="NCBIfam" id="TIGR01953">
    <property type="entry name" value="NusA"/>
    <property type="match status" value="1"/>
</dbReference>
<feature type="domain" description="S1 motif" evidence="9">
    <location>
        <begin position="143"/>
        <end position="207"/>
    </location>
</feature>
<dbReference type="STRING" id="266809.PM03_13290"/>
<dbReference type="AlphaFoldDB" id="A0A0P1FMW5"/>
<dbReference type="Pfam" id="PF08529">
    <property type="entry name" value="NusA_N"/>
    <property type="match status" value="1"/>
</dbReference>
<evidence type="ECO:0000256" key="3">
    <source>
        <dbReference type="ARBA" id="ARBA00022814"/>
    </source>
</evidence>
<reference evidence="10 11" key="1">
    <citation type="submission" date="2015-09" db="EMBL/GenBank/DDBJ databases">
        <authorList>
            <consortium name="Swine Surveillance"/>
        </authorList>
    </citation>
    <scope>NUCLEOTIDE SEQUENCE [LARGE SCALE GENOMIC DNA]</scope>
    <source>
        <strain evidence="10 11">CECT 5294</strain>
    </source>
</reference>
<evidence type="ECO:0000313" key="11">
    <source>
        <dbReference type="Proteomes" id="UP000051298"/>
    </source>
</evidence>
<dbReference type="InterPro" id="IPR009019">
    <property type="entry name" value="KH_sf_prok-type"/>
</dbReference>
<dbReference type="Gene3D" id="3.30.300.20">
    <property type="match status" value="2"/>
</dbReference>
<dbReference type="Pfam" id="PF14520">
    <property type="entry name" value="HHH_5"/>
    <property type="match status" value="1"/>
</dbReference>